<gene>
    <name evidence="2" type="ORF">SANBI_000887</name>
</gene>
<feature type="transmembrane region" description="Helical" evidence="1">
    <location>
        <begin position="475"/>
        <end position="494"/>
    </location>
</feature>
<feature type="transmembrane region" description="Helical" evidence="1">
    <location>
        <begin position="200"/>
        <end position="222"/>
    </location>
</feature>
<feature type="transmembrane region" description="Helical" evidence="1">
    <location>
        <begin position="399"/>
        <end position="421"/>
    </location>
</feature>
<feature type="transmembrane region" description="Helical" evidence="1">
    <location>
        <begin position="433"/>
        <end position="454"/>
    </location>
</feature>
<proteinExistence type="predicted"/>
<dbReference type="RefSeq" id="WP_319159332.1">
    <property type="nucleotide sequence ID" value="NZ_CP138359.1"/>
</dbReference>
<feature type="transmembrane region" description="Helical" evidence="1">
    <location>
        <begin position="294"/>
        <end position="314"/>
    </location>
</feature>
<keyword evidence="1" id="KW-0472">Membrane</keyword>
<evidence type="ECO:0000256" key="1">
    <source>
        <dbReference type="SAM" id="Phobius"/>
    </source>
</evidence>
<evidence type="ECO:0000313" key="3">
    <source>
        <dbReference type="Proteomes" id="UP001304340"/>
    </source>
</evidence>
<dbReference type="EMBL" id="CP138359">
    <property type="protein sequence ID" value="WPF83231.1"/>
    <property type="molecule type" value="Genomic_DNA"/>
</dbReference>
<organism evidence="2 3">
    <name type="scientific">Sanguibacter biliveldensis</name>
    <dbReference type="NCBI Taxonomy" id="3030830"/>
    <lineage>
        <taxon>Bacteria</taxon>
        <taxon>Bacillati</taxon>
        <taxon>Actinomycetota</taxon>
        <taxon>Actinomycetes</taxon>
        <taxon>Micrococcales</taxon>
        <taxon>Sanguibacteraceae</taxon>
        <taxon>Sanguibacter</taxon>
    </lineage>
</organism>
<feature type="transmembrane region" description="Helical" evidence="1">
    <location>
        <begin position="228"/>
        <end position="249"/>
    </location>
</feature>
<feature type="transmembrane region" description="Helical" evidence="1">
    <location>
        <begin position="60"/>
        <end position="80"/>
    </location>
</feature>
<feature type="transmembrane region" description="Helical" evidence="1">
    <location>
        <begin position="92"/>
        <end position="115"/>
    </location>
</feature>
<reference evidence="3" key="1">
    <citation type="submission" date="2023-11" db="EMBL/GenBank/DDBJ databases">
        <authorList>
            <person name="Helweg L.P."/>
            <person name="Kiel A."/>
            <person name="Hitz F."/>
            <person name="Ruckert-Reed C."/>
            <person name="Busche T."/>
            <person name="Kaltschmidt B."/>
            <person name="Kaltschmidt C."/>
        </authorList>
    </citation>
    <scope>NUCLEOTIDE SEQUENCE [LARGE SCALE GENOMIC DNA]</scope>
    <source>
        <strain evidence="3">4.1</strain>
    </source>
</reference>
<evidence type="ECO:0000313" key="2">
    <source>
        <dbReference type="EMBL" id="WPF83231.1"/>
    </source>
</evidence>
<dbReference type="AlphaFoldDB" id="A0AAF0Z9D0"/>
<feature type="transmembrane region" description="Helical" evidence="1">
    <location>
        <begin position="36"/>
        <end position="54"/>
    </location>
</feature>
<feature type="transmembrane region" description="Helical" evidence="1">
    <location>
        <begin position="12"/>
        <end position="29"/>
    </location>
</feature>
<protein>
    <submittedName>
        <fullName evidence="2">Uncharacterized protein</fullName>
    </submittedName>
</protein>
<keyword evidence="1" id="KW-1133">Transmembrane helix</keyword>
<dbReference type="KEGG" id="sbil:SANBI_000887"/>
<name>A0AAF0Z9D0_9MICO</name>
<accession>A0AAF0Z9D0</accession>
<keyword evidence="1" id="KW-0812">Transmembrane</keyword>
<feature type="transmembrane region" description="Helical" evidence="1">
    <location>
        <begin position="326"/>
        <end position="345"/>
    </location>
</feature>
<dbReference type="Proteomes" id="UP001304340">
    <property type="component" value="Chromosome"/>
</dbReference>
<sequence length="632" mass="65165">MVLLRTVGLLEGYLAVGVLIVSLLLLPTSTVLSRRILLSLSILVGSSPLLWLVSVPTAGLGRSVVGTALVVGGLAAWVAADPPARVRRIVPTLRVVDVVPLIAAAGAIFLAAPWLRVSGPSSALSLLQGGWDNSAHYSMVHMIRQLGRTYDGATPPPGAESLKFADYPQGMHAFVATLVELMAGEVPGSTGSEIVAFDRALGIVVVVAVVLSAAAVCSLPRLRRSPSVALVTTAVVVTVLALGPGAALVSAGFFNFYLALALCTAAVVVATTMPRIVMPLHLGALLATLVGVTYGWAVLLALALPAALVVLVPLRRSRLRASRRQWVVSAVMVAVALAAAGRAASVLSTLDATDVLVIDGGISPVSLSFVTVATALAVVGCLLWAWLPGSARWWARREGWLVSVPLSGAAVAIAVALLQLSAADHLSYYFWKFAYGLLVVSVMVASVAFAHVVASTYQVRTDGSGAPAASRRRRTVLGVVLAGAVTQSFGLTPVGTTLGGEIDTAPGIQVRADLERSAAGDQPALEALVAAAESSQSREGRQIALLPLGAERVHPMSAAQWSLALTGRWTVEANAAVSPLGSLDGTHRSTAAVISAVLAADPTTEIVTDPGTLAGYLESQPGGDFASRIRTW</sequence>
<feature type="transmembrane region" description="Helical" evidence="1">
    <location>
        <begin position="256"/>
        <end position="274"/>
    </location>
</feature>
<keyword evidence="3" id="KW-1185">Reference proteome</keyword>
<feature type="transmembrane region" description="Helical" evidence="1">
    <location>
        <begin position="365"/>
        <end position="387"/>
    </location>
</feature>